<keyword evidence="4" id="KW-1185">Reference proteome</keyword>
<evidence type="ECO:0000256" key="2">
    <source>
        <dbReference type="SAM" id="SignalP"/>
    </source>
</evidence>
<sequence>MSISLHTLWLRLLCPVFSSTPRAIPIFLKSDTSRPTTNATRKKASFDRANETSMNLNTSSFSGGTDRSGSTRSISLLM</sequence>
<feature type="region of interest" description="Disordered" evidence="1">
    <location>
        <begin position="54"/>
        <end position="78"/>
    </location>
</feature>
<evidence type="ECO:0000313" key="3">
    <source>
        <dbReference type="EMBL" id="ORD93042.1"/>
    </source>
</evidence>
<gene>
    <name evidence="3" type="ORF">ECANGB1_2676</name>
</gene>
<dbReference type="AlphaFoldDB" id="A0A1Y1S4M1"/>
<feature type="chain" id="PRO_5013186241" description="Secreted protein" evidence="2">
    <location>
        <begin position="19"/>
        <end position="78"/>
    </location>
</feature>
<keyword evidence="2" id="KW-0732">Signal</keyword>
<reference evidence="3 4" key="1">
    <citation type="journal article" date="2017" name="Environ. Microbiol.">
        <title>Decay of the glycolytic pathway and adaptation to intranuclear parasitism within Enterocytozoonidae microsporidia.</title>
        <authorList>
            <person name="Wiredu Boakye D."/>
            <person name="Jaroenlak P."/>
            <person name="Prachumwat A."/>
            <person name="Williams T.A."/>
            <person name="Bateman K.S."/>
            <person name="Itsathitphaisarn O."/>
            <person name="Sritunyalucksana K."/>
            <person name="Paszkiewicz K.H."/>
            <person name="Moore K.A."/>
            <person name="Stentiford G.D."/>
            <person name="Williams B.A."/>
        </authorList>
    </citation>
    <scope>NUCLEOTIDE SEQUENCE [LARGE SCALE GENOMIC DNA]</scope>
    <source>
        <strain evidence="3 4">GB1</strain>
    </source>
</reference>
<accession>A0A1Y1S4M1</accession>
<dbReference type="Proteomes" id="UP000192639">
    <property type="component" value="Unassembled WGS sequence"/>
</dbReference>
<dbReference type="VEuPathDB" id="MicrosporidiaDB:ECANGB1_2676"/>
<name>A0A1Y1S4M1_9MICR</name>
<comment type="caution">
    <text evidence="3">The sequence shown here is derived from an EMBL/GenBank/DDBJ whole genome shotgun (WGS) entry which is preliminary data.</text>
</comment>
<evidence type="ECO:0000256" key="1">
    <source>
        <dbReference type="SAM" id="MobiDB-lite"/>
    </source>
</evidence>
<evidence type="ECO:0008006" key="5">
    <source>
        <dbReference type="Google" id="ProtNLM"/>
    </source>
</evidence>
<proteinExistence type="predicted"/>
<protein>
    <recommendedName>
        <fullName evidence="5">Secreted protein</fullName>
    </recommendedName>
</protein>
<feature type="signal peptide" evidence="2">
    <location>
        <begin position="1"/>
        <end position="18"/>
    </location>
</feature>
<feature type="compositionally biased region" description="Low complexity" evidence="1">
    <location>
        <begin position="58"/>
        <end position="78"/>
    </location>
</feature>
<organism evidence="3 4">
    <name type="scientific">Enterospora canceri</name>
    <dbReference type="NCBI Taxonomy" id="1081671"/>
    <lineage>
        <taxon>Eukaryota</taxon>
        <taxon>Fungi</taxon>
        <taxon>Fungi incertae sedis</taxon>
        <taxon>Microsporidia</taxon>
        <taxon>Enterocytozoonidae</taxon>
        <taxon>Enterospora</taxon>
    </lineage>
</organism>
<evidence type="ECO:0000313" key="4">
    <source>
        <dbReference type="Proteomes" id="UP000192639"/>
    </source>
</evidence>
<dbReference type="EMBL" id="LWDP01000260">
    <property type="protein sequence ID" value="ORD93042.1"/>
    <property type="molecule type" value="Genomic_DNA"/>
</dbReference>